<dbReference type="Pfam" id="PF08800">
    <property type="entry name" value="BT4734-like_N"/>
    <property type="match status" value="1"/>
</dbReference>
<keyword evidence="3" id="KW-1185">Reference proteome</keyword>
<gene>
    <name evidence="2" type="ORF">SAMN04488055_1929</name>
</gene>
<proteinExistence type="predicted"/>
<organism evidence="2 3">
    <name type="scientific">Chitinophaga niabensis</name>
    <dbReference type="NCBI Taxonomy" id="536979"/>
    <lineage>
        <taxon>Bacteria</taxon>
        <taxon>Pseudomonadati</taxon>
        <taxon>Bacteroidota</taxon>
        <taxon>Chitinophagia</taxon>
        <taxon>Chitinophagales</taxon>
        <taxon>Chitinophagaceae</taxon>
        <taxon>Chitinophaga</taxon>
    </lineage>
</organism>
<feature type="domain" description="BT4734-like N-terminal" evidence="1">
    <location>
        <begin position="44"/>
        <end position="160"/>
    </location>
</feature>
<dbReference type="AlphaFoldDB" id="A0A1N6EZW3"/>
<dbReference type="InterPro" id="IPR014907">
    <property type="entry name" value="BT4734-like_N"/>
</dbReference>
<name>A0A1N6EZW3_9BACT</name>
<sequence length="298" mass="34203">MGDAVSTLVTVMQELQTIKDCVFQQTVTRAREMYFTDRKAYAWAKKSLPAVTFSASFGEARQSQYLIAYSHLIVIDIDGMDEEELLGMKALIFSDPFTIAIWISPSGRGLKFLVEVTSGADNHRDAYGQVVAYFRKYADKIDFSGSDITRLCFTSSDKDLLLKEDYKVFEVQAQTIKDLKVLRLKRSDRTLLFGTYGRNKFGDREQVTRVIEYLTKHELSITGTYESWFKVALAISNTFTIDVGMEFFLALCRLDQELHDEERSMALLEYCYLNRRVNQVGLGTLLYFAKRQGFIVKK</sequence>
<accession>A0A1N6EZW3</accession>
<protein>
    <submittedName>
        <fullName evidence="2">VirE N-terminal domain-containing protein</fullName>
    </submittedName>
</protein>
<reference evidence="2 3" key="1">
    <citation type="submission" date="2016-11" db="EMBL/GenBank/DDBJ databases">
        <authorList>
            <person name="Jaros S."/>
            <person name="Januszkiewicz K."/>
            <person name="Wedrychowicz H."/>
        </authorList>
    </citation>
    <scope>NUCLEOTIDE SEQUENCE [LARGE SCALE GENOMIC DNA]</scope>
    <source>
        <strain evidence="2 3">DSM 24787</strain>
    </source>
</reference>
<dbReference type="Proteomes" id="UP000185003">
    <property type="component" value="Unassembled WGS sequence"/>
</dbReference>
<evidence type="ECO:0000313" key="3">
    <source>
        <dbReference type="Proteomes" id="UP000185003"/>
    </source>
</evidence>
<evidence type="ECO:0000259" key="1">
    <source>
        <dbReference type="Pfam" id="PF08800"/>
    </source>
</evidence>
<dbReference type="EMBL" id="FSRA01000001">
    <property type="protein sequence ID" value="SIN88526.1"/>
    <property type="molecule type" value="Genomic_DNA"/>
</dbReference>
<dbReference type="STRING" id="536979.SAMN04488055_1929"/>
<evidence type="ECO:0000313" key="2">
    <source>
        <dbReference type="EMBL" id="SIN88526.1"/>
    </source>
</evidence>